<dbReference type="GO" id="GO:0030414">
    <property type="term" value="F:peptidase inhibitor activity"/>
    <property type="evidence" value="ECO:0007669"/>
    <property type="project" value="InterPro"/>
</dbReference>
<sequence>MFINASGIFFLSTSVDALQQPRRPRAFCLPKTILIYEDCRICSCNRQGQPSCLKKSCDLRTKASGYCPPTILKESHYSECVTDDVITNHVGACQIDNDCPGKQLCCFDFCRGAICVDPAPLWDGKPHPGLGYPSLI</sequence>
<organism evidence="2 3">
    <name type="scientific">Allacma fusca</name>
    <dbReference type="NCBI Taxonomy" id="39272"/>
    <lineage>
        <taxon>Eukaryota</taxon>
        <taxon>Metazoa</taxon>
        <taxon>Ecdysozoa</taxon>
        <taxon>Arthropoda</taxon>
        <taxon>Hexapoda</taxon>
        <taxon>Collembola</taxon>
        <taxon>Symphypleona</taxon>
        <taxon>Sminthuridae</taxon>
        <taxon>Allacma</taxon>
    </lineage>
</organism>
<dbReference type="Proteomes" id="UP000708208">
    <property type="component" value="Unassembled WGS sequence"/>
</dbReference>
<dbReference type="AlphaFoldDB" id="A0A8J2KSM9"/>
<evidence type="ECO:0000259" key="1">
    <source>
        <dbReference type="PROSITE" id="PS51390"/>
    </source>
</evidence>
<dbReference type="OrthoDB" id="10476396at2759"/>
<keyword evidence="3" id="KW-1185">Reference proteome</keyword>
<dbReference type="GO" id="GO:0005576">
    <property type="term" value="C:extracellular region"/>
    <property type="evidence" value="ECO:0007669"/>
    <property type="project" value="InterPro"/>
</dbReference>
<reference evidence="2" key="1">
    <citation type="submission" date="2021-06" db="EMBL/GenBank/DDBJ databases">
        <authorList>
            <person name="Hodson N. C."/>
            <person name="Mongue J. A."/>
            <person name="Jaron S. K."/>
        </authorList>
    </citation>
    <scope>NUCLEOTIDE SEQUENCE</scope>
</reference>
<dbReference type="EMBL" id="CAJVCH010213596">
    <property type="protein sequence ID" value="CAG7731470.1"/>
    <property type="molecule type" value="Genomic_DNA"/>
</dbReference>
<feature type="domain" description="WAP" evidence="1">
    <location>
        <begin position="60"/>
        <end position="119"/>
    </location>
</feature>
<comment type="caution">
    <text evidence="2">The sequence shown here is derived from an EMBL/GenBank/DDBJ whole genome shotgun (WGS) entry which is preliminary data.</text>
</comment>
<name>A0A8J2KSM9_9HEXA</name>
<evidence type="ECO:0000313" key="3">
    <source>
        <dbReference type="Proteomes" id="UP000708208"/>
    </source>
</evidence>
<dbReference type="PROSITE" id="PS51390">
    <property type="entry name" value="WAP"/>
    <property type="match status" value="1"/>
</dbReference>
<proteinExistence type="predicted"/>
<dbReference type="Pfam" id="PF00095">
    <property type="entry name" value="WAP"/>
    <property type="match status" value="1"/>
</dbReference>
<evidence type="ECO:0000313" key="2">
    <source>
        <dbReference type="EMBL" id="CAG7731470.1"/>
    </source>
</evidence>
<accession>A0A8J2KSM9</accession>
<dbReference type="InterPro" id="IPR008197">
    <property type="entry name" value="WAP_dom"/>
</dbReference>
<gene>
    <name evidence="2" type="ORF">AFUS01_LOCUS20057</name>
</gene>
<protein>
    <recommendedName>
        <fullName evidence="1">WAP domain-containing protein</fullName>
    </recommendedName>
</protein>